<name>A0ABP8JD11_9ACTN</name>
<sequence>MWGDSTTPRDVSGGVVTKRELLRCGWEQAQIRSAIRKRQLARIRPGWFATPTADPEVVSAVRAGAAVGCISALARHGIWIPFGDKRTHLRAAEHRHRVGTGDYCTAYRELPTPRAAVDPLLVAVACAARCVSGEEFVAICDSVLHRHPELELADLRDVLTGAPERVLRLLDQVDRRAESGTESLVRVRLRHRNIRLDIQVYIPDVGRVDMLVGRSLIIEADSREHHGADYQNDRTRDQIARAAGYDPIRVTWEDVTFRWPVIEARILAMIRRGDHRGRRLAGCSLASFSVGQVGRPRH</sequence>
<protein>
    <submittedName>
        <fullName evidence="1">Type IV toxin-antitoxin system AbiEi family antitoxin domain-containing protein</fullName>
    </submittedName>
</protein>
<organism evidence="1 2">
    <name type="scientific">Tsukamurella soli</name>
    <dbReference type="NCBI Taxonomy" id="644556"/>
    <lineage>
        <taxon>Bacteria</taxon>
        <taxon>Bacillati</taxon>
        <taxon>Actinomycetota</taxon>
        <taxon>Actinomycetes</taxon>
        <taxon>Mycobacteriales</taxon>
        <taxon>Tsukamurellaceae</taxon>
        <taxon>Tsukamurella</taxon>
    </lineage>
</organism>
<dbReference type="Proteomes" id="UP001500635">
    <property type="component" value="Unassembled WGS sequence"/>
</dbReference>
<evidence type="ECO:0000313" key="2">
    <source>
        <dbReference type="Proteomes" id="UP001500635"/>
    </source>
</evidence>
<evidence type="ECO:0000313" key="1">
    <source>
        <dbReference type="EMBL" id="GAA4388929.1"/>
    </source>
</evidence>
<gene>
    <name evidence="1" type="ORF">GCM10023147_15000</name>
</gene>
<reference evidence="2" key="1">
    <citation type="journal article" date="2019" name="Int. J. Syst. Evol. Microbiol.">
        <title>The Global Catalogue of Microorganisms (GCM) 10K type strain sequencing project: providing services to taxonomists for standard genome sequencing and annotation.</title>
        <authorList>
            <consortium name="The Broad Institute Genomics Platform"/>
            <consortium name="The Broad Institute Genome Sequencing Center for Infectious Disease"/>
            <person name="Wu L."/>
            <person name="Ma J."/>
        </authorList>
    </citation>
    <scope>NUCLEOTIDE SEQUENCE [LARGE SCALE GENOMIC DNA]</scope>
    <source>
        <strain evidence="2">JCM 17688</strain>
    </source>
</reference>
<dbReference type="RefSeq" id="WP_344993154.1">
    <property type="nucleotide sequence ID" value="NZ_BAABFR010000017.1"/>
</dbReference>
<accession>A0ABP8JD11</accession>
<comment type="caution">
    <text evidence="1">The sequence shown here is derived from an EMBL/GenBank/DDBJ whole genome shotgun (WGS) entry which is preliminary data.</text>
</comment>
<keyword evidence="2" id="KW-1185">Reference proteome</keyword>
<proteinExistence type="predicted"/>
<dbReference type="Gene3D" id="3.40.960.10">
    <property type="entry name" value="VSR Endonuclease"/>
    <property type="match status" value="1"/>
</dbReference>
<dbReference type="EMBL" id="BAABFR010000017">
    <property type="protein sequence ID" value="GAA4388929.1"/>
    <property type="molecule type" value="Genomic_DNA"/>
</dbReference>